<keyword evidence="6" id="KW-1185">Reference proteome</keyword>
<comment type="caution">
    <text evidence="5">The sequence shown here is derived from an EMBL/GenBank/DDBJ whole genome shotgun (WGS) entry which is preliminary data.</text>
</comment>
<proteinExistence type="predicted"/>
<sequence>MSKLFDLSLVLAATVMPLTAAHAMSERPPSSPPSGGHPTTGSPAPVPEPGVLALFATGLAGLYVGRRMAKKKKDRD</sequence>
<organism evidence="5 6">
    <name type="scientific">Stakelama sediminis</name>
    <dbReference type="NCBI Taxonomy" id="463200"/>
    <lineage>
        <taxon>Bacteria</taxon>
        <taxon>Pseudomonadati</taxon>
        <taxon>Pseudomonadota</taxon>
        <taxon>Alphaproteobacteria</taxon>
        <taxon>Sphingomonadales</taxon>
        <taxon>Sphingomonadaceae</taxon>
        <taxon>Stakelama</taxon>
    </lineage>
</organism>
<dbReference type="InterPro" id="IPR013424">
    <property type="entry name" value="Ice-binding_C"/>
</dbReference>
<dbReference type="NCBIfam" id="TIGR02595">
    <property type="entry name" value="PEP_CTERM"/>
    <property type="match status" value="1"/>
</dbReference>
<keyword evidence="2" id="KW-0812">Transmembrane</keyword>
<evidence type="ECO:0000256" key="3">
    <source>
        <dbReference type="SAM" id="SignalP"/>
    </source>
</evidence>
<reference evidence="5 6" key="1">
    <citation type="submission" date="2020-08" db="EMBL/GenBank/DDBJ databases">
        <title>Genomic Encyclopedia of Type Strains, Phase IV (KMG-IV): sequencing the most valuable type-strain genomes for metagenomic binning, comparative biology and taxonomic classification.</title>
        <authorList>
            <person name="Goeker M."/>
        </authorList>
    </citation>
    <scope>NUCLEOTIDE SEQUENCE [LARGE SCALE GENOMIC DNA]</scope>
    <source>
        <strain evidence="5 6">DSM 27203</strain>
    </source>
</reference>
<feature type="domain" description="Ice-binding protein C-terminal" evidence="4">
    <location>
        <begin position="45"/>
        <end position="67"/>
    </location>
</feature>
<keyword evidence="2" id="KW-1133">Transmembrane helix</keyword>
<evidence type="ECO:0000313" key="5">
    <source>
        <dbReference type="EMBL" id="MBB5717355.1"/>
    </source>
</evidence>
<dbReference type="EMBL" id="JACIJI010000001">
    <property type="protein sequence ID" value="MBB5717355.1"/>
    <property type="molecule type" value="Genomic_DNA"/>
</dbReference>
<dbReference type="AlphaFoldDB" id="A0A840YUZ5"/>
<keyword evidence="2" id="KW-0472">Membrane</keyword>
<gene>
    <name evidence="5" type="ORF">FHR23_000262</name>
</gene>
<dbReference type="Proteomes" id="UP000554342">
    <property type="component" value="Unassembled WGS sequence"/>
</dbReference>
<name>A0A840YUZ5_9SPHN</name>
<evidence type="ECO:0000256" key="2">
    <source>
        <dbReference type="SAM" id="Phobius"/>
    </source>
</evidence>
<keyword evidence="3" id="KW-0732">Signal</keyword>
<feature type="signal peptide" evidence="3">
    <location>
        <begin position="1"/>
        <end position="23"/>
    </location>
</feature>
<evidence type="ECO:0000259" key="4">
    <source>
        <dbReference type="Pfam" id="PF07589"/>
    </source>
</evidence>
<feature type="compositionally biased region" description="Low complexity" evidence="1">
    <location>
        <begin position="33"/>
        <end position="43"/>
    </location>
</feature>
<feature type="transmembrane region" description="Helical" evidence="2">
    <location>
        <begin position="47"/>
        <end position="65"/>
    </location>
</feature>
<accession>A0A840YUZ5</accession>
<protein>
    <recommendedName>
        <fullName evidence="4">Ice-binding protein C-terminal domain-containing protein</fullName>
    </recommendedName>
</protein>
<dbReference type="Pfam" id="PF07589">
    <property type="entry name" value="PEP-CTERM"/>
    <property type="match status" value="1"/>
</dbReference>
<feature type="region of interest" description="Disordered" evidence="1">
    <location>
        <begin position="21"/>
        <end position="49"/>
    </location>
</feature>
<dbReference type="RefSeq" id="WP_184001136.1">
    <property type="nucleotide sequence ID" value="NZ_BAABIF010000004.1"/>
</dbReference>
<evidence type="ECO:0000256" key="1">
    <source>
        <dbReference type="SAM" id="MobiDB-lite"/>
    </source>
</evidence>
<feature type="chain" id="PRO_5032440679" description="Ice-binding protein C-terminal domain-containing protein" evidence="3">
    <location>
        <begin position="24"/>
        <end position="76"/>
    </location>
</feature>
<evidence type="ECO:0000313" key="6">
    <source>
        <dbReference type="Proteomes" id="UP000554342"/>
    </source>
</evidence>